<proteinExistence type="inferred from homology"/>
<comment type="subcellular location">
    <subcellularLocation>
        <location evidence="1 9">Cell membrane</location>
        <topology evidence="1 9">Multi-pass membrane protein</topology>
    </subcellularLocation>
</comment>
<reference evidence="13 14" key="1">
    <citation type="submission" date="2015-09" db="EMBL/GenBank/DDBJ databases">
        <authorList>
            <consortium name="Pathogen Informatics"/>
        </authorList>
    </citation>
    <scope>NUCLEOTIDE SEQUENCE [LARGE SCALE GENOMIC DNA]</scope>
    <source>
        <strain evidence="13 14">2789STDY5834858</strain>
    </source>
</reference>
<dbReference type="PANTHER" id="PTHR30081">
    <property type="entry name" value="PROTEIN-EXPORT MEMBRANE PROTEIN SEC"/>
    <property type="match status" value="1"/>
</dbReference>
<gene>
    <name evidence="13" type="primary">secDF_2</name>
    <name evidence="9" type="synonym">secD</name>
    <name evidence="13" type="ORF">ERS852473_01568</name>
</gene>
<comment type="function">
    <text evidence="9">Part of the Sec protein translocase complex. Interacts with the SecYEG preprotein conducting channel. SecDF uses the proton motive force (PMF) to complete protein translocation after the ATP-dependent function of SecA.</text>
</comment>
<feature type="domain" description="Protein translocase subunit SecDF P1" evidence="11">
    <location>
        <begin position="70"/>
        <end position="127"/>
    </location>
</feature>
<evidence type="ECO:0000256" key="8">
    <source>
        <dbReference type="ARBA" id="ARBA00023136"/>
    </source>
</evidence>
<dbReference type="Pfam" id="PF21760">
    <property type="entry name" value="SecD_1st"/>
    <property type="match status" value="1"/>
</dbReference>
<dbReference type="SUPFAM" id="SSF82866">
    <property type="entry name" value="Multidrug efflux transporter AcrB transmembrane domain"/>
    <property type="match status" value="1"/>
</dbReference>
<comment type="similarity">
    <text evidence="9">Belongs to the SecD/SecF family. SecD subfamily.</text>
</comment>
<feature type="transmembrane region" description="Helical" evidence="9">
    <location>
        <begin position="246"/>
        <end position="263"/>
    </location>
</feature>
<dbReference type="PANTHER" id="PTHR30081:SF1">
    <property type="entry name" value="PROTEIN TRANSLOCASE SUBUNIT SECD"/>
    <property type="match status" value="1"/>
</dbReference>
<evidence type="ECO:0000313" key="14">
    <source>
        <dbReference type="Proteomes" id="UP000095488"/>
    </source>
</evidence>
<sequence>MKTKVTAFTVFIISIAIIVFLAFAGFKGFTINGYQFKTFNDMITKGLDLQGGVSVTMQLEGDNITSKELEQTQQLLSLRVNKVGVSNTSVTTEGNNKVVVNIPGDYDSNSILDTLTTTGQLTFVSPDGSTILTGSDVSNASVYVNNNGEPVITLKLNSSGTEKFAEATKTYLGKKIAIEMDGEVLTDPTVQSVISDGQATITGSSSLAEAKKVADIINAGALPVPVKVVSVETIGAQLGASALPNAMKAGAIGVLVIFLFMILNYRWAGFVSSMALSIFILLVLYAYVGVGVVLSLPGIAGLLLTIGMAVDANVLIFERIKEELRQGRSVSAAVKLGFHNALSSIIDSNVTTIIVALVLYYFGSGEVQGFALTLLIGVLISMFTAIIITRFFMNLAVDSKLFNKPSMFGRIKRRDDNND</sequence>
<dbReference type="Gene3D" id="3.30.70.3220">
    <property type="match status" value="1"/>
</dbReference>
<feature type="transmembrane region" description="Helical" evidence="9">
    <location>
        <begin position="338"/>
        <end position="363"/>
    </location>
</feature>
<keyword evidence="5 9" id="KW-0653">Protein transport</keyword>
<dbReference type="EMBL" id="CYZR01000005">
    <property type="protein sequence ID" value="CUN98110.1"/>
    <property type="molecule type" value="Genomic_DNA"/>
</dbReference>
<feature type="domain" description="SecDF P1 head subdomain" evidence="12">
    <location>
        <begin position="129"/>
        <end position="224"/>
    </location>
</feature>
<feature type="transmembrane region" description="Helical" evidence="9">
    <location>
        <begin position="369"/>
        <end position="393"/>
    </location>
</feature>
<dbReference type="NCBIfam" id="TIGR01129">
    <property type="entry name" value="secD"/>
    <property type="match status" value="1"/>
</dbReference>
<evidence type="ECO:0000256" key="3">
    <source>
        <dbReference type="ARBA" id="ARBA00022475"/>
    </source>
</evidence>
<evidence type="ECO:0000256" key="5">
    <source>
        <dbReference type="ARBA" id="ARBA00022927"/>
    </source>
</evidence>
<evidence type="ECO:0000256" key="7">
    <source>
        <dbReference type="ARBA" id="ARBA00023010"/>
    </source>
</evidence>
<dbReference type="Pfam" id="PF02355">
    <property type="entry name" value="SecD_SecF_C"/>
    <property type="match status" value="1"/>
</dbReference>
<keyword evidence="4 9" id="KW-0812">Transmembrane</keyword>
<comment type="caution">
    <text evidence="13">The sequence shown here is derived from an EMBL/GenBank/DDBJ whole genome shotgun (WGS) entry which is preliminary data.</text>
</comment>
<feature type="domain" description="Protein export membrane protein SecD/SecF C-terminal" evidence="10">
    <location>
        <begin position="226"/>
        <end position="389"/>
    </location>
</feature>
<evidence type="ECO:0000313" key="13">
    <source>
        <dbReference type="EMBL" id="CUN98110.1"/>
    </source>
</evidence>
<keyword evidence="7 9" id="KW-0811">Translocation</keyword>
<dbReference type="InterPro" id="IPR001036">
    <property type="entry name" value="Acrflvin-R"/>
</dbReference>
<feature type="transmembrane region" description="Helical" evidence="9">
    <location>
        <begin position="270"/>
        <end position="288"/>
    </location>
</feature>
<dbReference type="Pfam" id="PF22599">
    <property type="entry name" value="SecDF_P1_head"/>
    <property type="match status" value="1"/>
</dbReference>
<evidence type="ECO:0000256" key="4">
    <source>
        <dbReference type="ARBA" id="ARBA00022692"/>
    </source>
</evidence>
<keyword evidence="14" id="KW-1185">Reference proteome</keyword>
<keyword evidence="8 9" id="KW-0472">Membrane</keyword>
<dbReference type="PRINTS" id="PR00702">
    <property type="entry name" value="ACRIFLAVINRP"/>
</dbReference>
<accession>A0ABM9UQT9</accession>
<keyword evidence="2 9" id="KW-0813">Transport</keyword>
<dbReference type="Gene3D" id="1.20.1640.10">
    <property type="entry name" value="Multidrug efflux transporter AcrB transmembrane domain"/>
    <property type="match status" value="1"/>
</dbReference>
<name>A0ABM9UQT9_SARVE</name>
<evidence type="ECO:0000256" key="9">
    <source>
        <dbReference type="HAMAP-Rule" id="MF_01463"/>
    </source>
</evidence>
<organism evidence="13 14">
    <name type="scientific">Sarcina ventriculi</name>
    <name type="common">Clostridium ventriculi</name>
    <dbReference type="NCBI Taxonomy" id="1267"/>
    <lineage>
        <taxon>Bacteria</taxon>
        <taxon>Bacillati</taxon>
        <taxon>Bacillota</taxon>
        <taxon>Clostridia</taxon>
        <taxon>Eubacteriales</taxon>
        <taxon>Clostridiaceae</taxon>
        <taxon>Sarcina</taxon>
    </lineage>
</organism>
<evidence type="ECO:0000259" key="10">
    <source>
        <dbReference type="Pfam" id="PF02355"/>
    </source>
</evidence>
<evidence type="ECO:0000256" key="2">
    <source>
        <dbReference type="ARBA" id="ARBA00022448"/>
    </source>
</evidence>
<dbReference type="InterPro" id="IPR005791">
    <property type="entry name" value="SecD"/>
</dbReference>
<dbReference type="InterPro" id="IPR055344">
    <property type="entry name" value="SecD_SecF_C_bact"/>
</dbReference>
<evidence type="ECO:0000259" key="11">
    <source>
        <dbReference type="Pfam" id="PF21760"/>
    </source>
</evidence>
<dbReference type="RefSeq" id="WP_055259245.1">
    <property type="nucleotide sequence ID" value="NZ_CABIXL010000005.1"/>
</dbReference>
<keyword evidence="3 9" id="KW-1003">Cell membrane</keyword>
<dbReference type="InterPro" id="IPR048634">
    <property type="entry name" value="SecD_SecF_C"/>
</dbReference>
<keyword evidence="6 9" id="KW-1133">Transmembrane helix</keyword>
<comment type="subunit">
    <text evidence="9">Forms a complex with SecF. Part of the essential Sec protein translocation apparatus which comprises SecA, SecYEG and auxiliary proteins SecDF. Other proteins may also be involved.</text>
</comment>
<dbReference type="HAMAP" id="MF_01463_B">
    <property type="entry name" value="SecD_B"/>
    <property type="match status" value="1"/>
</dbReference>
<protein>
    <recommendedName>
        <fullName evidence="9">Protein translocase subunit SecD</fullName>
    </recommendedName>
</protein>
<dbReference type="Proteomes" id="UP000095488">
    <property type="component" value="Unassembled WGS sequence"/>
</dbReference>
<evidence type="ECO:0000256" key="1">
    <source>
        <dbReference type="ARBA" id="ARBA00004651"/>
    </source>
</evidence>
<evidence type="ECO:0000259" key="12">
    <source>
        <dbReference type="Pfam" id="PF22599"/>
    </source>
</evidence>
<feature type="transmembrane region" description="Helical" evidence="9">
    <location>
        <begin position="7"/>
        <end position="26"/>
    </location>
</feature>
<feature type="transmembrane region" description="Helical" evidence="9">
    <location>
        <begin position="294"/>
        <end position="317"/>
    </location>
</feature>
<evidence type="ECO:0000256" key="6">
    <source>
        <dbReference type="ARBA" id="ARBA00022989"/>
    </source>
</evidence>
<dbReference type="NCBIfam" id="TIGR00916">
    <property type="entry name" value="2A0604s01"/>
    <property type="match status" value="1"/>
</dbReference>
<dbReference type="InterPro" id="IPR054384">
    <property type="entry name" value="SecDF_P1_head"/>
</dbReference>
<dbReference type="InterPro" id="IPR022813">
    <property type="entry name" value="SecD/SecF_arch_bac"/>
</dbReference>
<dbReference type="InterPro" id="IPR048631">
    <property type="entry name" value="SecD_1st"/>
</dbReference>